<comment type="caution">
    <text evidence="1">The sequence shown here is derived from an EMBL/GenBank/DDBJ whole genome shotgun (WGS) entry which is preliminary data.</text>
</comment>
<dbReference type="RefSeq" id="WP_157585768.1">
    <property type="nucleotide sequence ID" value="NZ_WPIN01000004.1"/>
</dbReference>
<dbReference type="EMBL" id="WPIN01000004">
    <property type="protein sequence ID" value="MVM31169.1"/>
    <property type="molecule type" value="Genomic_DNA"/>
</dbReference>
<protein>
    <submittedName>
        <fullName evidence="1">Uncharacterized protein</fullName>
    </submittedName>
</protein>
<accession>A0A7K1SBJ7</accession>
<dbReference type="Proteomes" id="UP000436006">
    <property type="component" value="Unassembled WGS sequence"/>
</dbReference>
<sequence>MNTSITLQQGMTHQQVQQTLEARWPLLTIVLFQPSPGFYKADRFDEEAYVAPDYVLSKMGRSTDPIQIQGDMAESTVRRLLYETYGLESIIAYRYNPYGRHVPGTTLDQQQETMRSWWEAFIETHQRSPTIDDQFIPY</sequence>
<reference evidence="1 2" key="1">
    <citation type="submission" date="2019-12" db="EMBL/GenBank/DDBJ databases">
        <title>Spirosoma sp. HMF4905 genome sequencing and assembly.</title>
        <authorList>
            <person name="Kang H."/>
            <person name="Cha I."/>
            <person name="Kim H."/>
            <person name="Joh K."/>
        </authorList>
    </citation>
    <scope>NUCLEOTIDE SEQUENCE [LARGE SCALE GENOMIC DNA]</scope>
    <source>
        <strain evidence="1 2">HMF4905</strain>
    </source>
</reference>
<name>A0A7K1SBJ7_9BACT</name>
<gene>
    <name evidence="1" type="ORF">GO755_14095</name>
</gene>
<organism evidence="1 2">
    <name type="scientific">Spirosoma arboris</name>
    <dbReference type="NCBI Taxonomy" id="2682092"/>
    <lineage>
        <taxon>Bacteria</taxon>
        <taxon>Pseudomonadati</taxon>
        <taxon>Bacteroidota</taxon>
        <taxon>Cytophagia</taxon>
        <taxon>Cytophagales</taxon>
        <taxon>Cytophagaceae</taxon>
        <taxon>Spirosoma</taxon>
    </lineage>
</organism>
<keyword evidence="2" id="KW-1185">Reference proteome</keyword>
<evidence type="ECO:0000313" key="1">
    <source>
        <dbReference type="EMBL" id="MVM31169.1"/>
    </source>
</evidence>
<dbReference type="AlphaFoldDB" id="A0A7K1SBJ7"/>
<proteinExistence type="predicted"/>
<evidence type="ECO:0000313" key="2">
    <source>
        <dbReference type="Proteomes" id="UP000436006"/>
    </source>
</evidence>